<dbReference type="HOGENOM" id="CLU_070379_1_0_1"/>
<dbReference type="InterPro" id="IPR007062">
    <property type="entry name" value="PPI-2"/>
</dbReference>
<reference evidence="2 3" key="1">
    <citation type="journal article" date="2004" name="Science">
        <title>The Ashbya gossypii genome as a tool for mapping the ancient Saccharomyces cerevisiae genome.</title>
        <authorList>
            <person name="Dietrich F.S."/>
            <person name="Voegeli S."/>
            <person name="Brachat S."/>
            <person name="Lerch A."/>
            <person name="Gates K."/>
            <person name="Steiner S."/>
            <person name="Mohr C."/>
            <person name="Pohlmann R."/>
            <person name="Luedi P."/>
            <person name="Choi S."/>
            <person name="Wing R.A."/>
            <person name="Flavier A."/>
            <person name="Gaffney T.D."/>
            <person name="Philippsen P."/>
        </authorList>
    </citation>
    <scope>NUCLEOTIDE SEQUENCE [LARGE SCALE GENOMIC DNA]</scope>
    <source>
        <strain evidence="3">ATCC 10895 / CBS 109.51 / FGSC 9923 / NRRL Y-1056</strain>
    </source>
</reference>
<dbReference type="PANTHER" id="PTHR12398">
    <property type="entry name" value="PROTEIN PHOSPHATASE INHIBITOR"/>
    <property type="match status" value="1"/>
</dbReference>
<dbReference type="OrthoDB" id="551302at2759"/>
<evidence type="ECO:0000313" key="3">
    <source>
        <dbReference type="Proteomes" id="UP000000591"/>
    </source>
</evidence>
<feature type="compositionally biased region" description="Polar residues" evidence="1">
    <location>
        <begin position="73"/>
        <end position="90"/>
    </location>
</feature>
<name>Q751R7_EREGS</name>
<accession>Q751R7</accession>
<feature type="region of interest" description="Disordered" evidence="1">
    <location>
        <begin position="42"/>
        <end position="171"/>
    </location>
</feature>
<dbReference type="Proteomes" id="UP000000591">
    <property type="component" value="Chromosome VII"/>
</dbReference>
<dbReference type="GO" id="GO:0035556">
    <property type="term" value="P:intracellular signal transduction"/>
    <property type="evidence" value="ECO:0000318"/>
    <property type="project" value="GO_Central"/>
</dbReference>
<dbReference type="PANTHER" id="PTHR12398:SF20">
    <property type="entry name" value="PROTEIN PHOSPHATASE 1 REGULATORY INHIBITOR SUBUNIT 2"/>
    <property type="match status" value="1"/>
</dbReference>
<keyword evidence="3" id="KW-1185">Reference proteome</keyword>
<proteinExistence type="predicted"/>
<feature type="region of interest" description="Disordered" evidence="1">
    <location>
        <begin position="1"/>
        <end position="25"/>
    </location>
</feature>
<organism evidence="2 3">
    <name type="scientific">Eremothecium gossypii (strain ATCC 10895 / CBS 109.51 / FGSC 9923 / NRRL Y-1056)</name>
    <name type="common">Yeast</name>
    <name type="synonym">Ashbya gossypii</name>
    <dbReference type="NCBI Taxonomy" id="284811"/>
    <lineage>
        <taxon>Eukaryota</taxon>
        <taxon>Fungi</taxon>
        <taxon>Dikarya</taxon>
        <taxon>Ascomycota</taxon>
        <taxon>Saccharomycotina</taxon>
        <taxon>Saccharomycetes</taxon>
        <taxon>Saccharomycetales</taxon>
        <taxon>Saccharomycetaceae</taxon>
        <taxon>Eremothecium</taxon>
    </lineage>
</organism>
<dbReference type="AlphaFoldDB" id="Q751R7"/>
<dbReference type="KEGG" id="ago:AGOS_AGL341C"/>
<dbReference type="eggNOG" id="ENOG502S2VH">
    <property type="taxonomic scope" value="Eukaryota"/>
</dbReference>
<dbReference type="OMA" id="QQFQDIH"/>
<dbReference type="GO" id="GO:0009966">
    <property type="term" value="P:regulation of signal transduction"/>
    <property type="evidence" value="ECO:0007669"/>
    <property type="project" value="InterPro"/>
</dbReference>
<protein>
    <submittedName>
        <fullName evidence="2">AGL341Cp</fullName>
    </submittedName>
</protein>
<evidence type="ECO:0000313" key="2">
    <source>
        <dbReference type="EMBL" id="AAS54150.1"/>
    </source>
</evidence>
<dbReference type="EMBL" id="AE016820">
    <property type="protein sequence ID" value="AAS54150.1"/>
    <property type="molecule type" value="Genomic_DNA"/>
</dbReference>
<reference evidence="3" key="2">
    <citation type="journal article" date="2013" name="G3 (Bethesda)">
        <title>Genomes of Ashbya fungi isolated from insects reveal four mating-type loci, numerous translocations, lack of transposons, and distinct gene duplications.</title>
        <authorList>
            <person name="Dietrich F.S."/>
            <person name="Voegeli S."/>
            <person name="Kuo S."/>
            <person name="Philippsen P."/>
        </authorList>
    </citation>
    <scope>GENOME REANNOTATION</scope>
    <source>
        <strain evidence="3">ATCC 10895 / CBS 109.51 / FGSC 9923 / NRRL Y-1056</strain>
    </source>
</reference>
<feature type="compositionally biased region" description="Basic and acidic residues" evidence="1">
    <location>
        <begin position="158"/>
        <end position="168"/>
    </location>
</feature>
<gene>
    <name evidence="2" type="ORF">AGOS_AGL341C</name>
</gene>
<dbReference type="RefSeq" id="NP_986326.1">
    <property type="nucleotide sequence ID" value="NM_211388.1"/>
</dbReference>
<dbReference type="GO" id="GO:0004864">
    <property type="term" value="F:protein phosphatase inhibitor activity"/>
    <property type="evidence" value="ECO:0000318"/>
    <property type="project" value="GO_Central"/>
</dbReference>
<dbReference type="InParanoid" id="Q751R7"/>
<evidence type="ECO:0000256" key="1">
    <source>
        <dbReference type="SAM" id="MobiDB-lite"/>
    </source>
</evidence>
<feature type="compositionally biased region" description="Basic and acidic residues" evidence="1">
    <location>
        <begin position="61"/>
        <end position="72"/>
    </location>
</feature>
<dbReference type="FunCoup" id="Q751R7">
    <property type="interactions" value="315"/>
</dbReference>
<sequence>MGGILKNPLSPHEQETHNAEPESVTEFRQQVLKNTRLNAQMTTRRSSDLHNGAHGVPKDTLQLKRMHDEERLQWNQQNLDQNELTKQQFQDIHVDEPKTPYQGAIDPEGEYYKHDDDDDDDGDLENFTLGDPEYSVPVPPVAQNGEPEGSQEADDDQAAQRRRFEELRRKHYNVREAFSNRQLSEDEEE</sequence>
<dbReference type="GeneID" id="4622619"/>
<dbReference type="Pfam" id="PF04979">
    <property type="entry name" value="IPP-2"/>
    <property type="match status" value="1"/>
</dbReference>